<dbReference type="Proteomes" id="UP000075714">
    <property type="component" value="Unassembled WGS sequence"/>
</dbReference>
<dbReference type="OrthoDB" id="531869at2759"/>
<keyword evidence="2" id="KW-1185">Reference proteome</keyword>
<dbReference type="InterPro" id="IPR007657">
    <property type="entry name" value="Glycosyltransferase_61"/>
</dbReference>
<dbReference type="PANTHER" id="PTHR20961">
    <property type="entry name" value="GLYCOSYLTRANSFERASE"/>
    <property type="match status" value="1"/>
</dbReference>
<evidence type="ECO:0000313" key="1">
    <source>
        <dbReference type="EMBL" id="KXZ49859.1"/>
    </source>
</evidence>
<gene>
    <name evidence="1" type="ORF">GPECTOR_19g310</name>
</gene>
<accession>A0A150GJ87</accession>
<comment type="caution">
    <text evidence="1">The sequence shown here is derived from an EMBL/GenBank/DDBJ whole genome shotgun (WGS) entry which is preliminary data.</text>
</comment>
<proteinExistence type="predicted"/>
<sequence>MPRDRCGVLRRICIDGGELVSFDPQFAYDGDRSGLPPTLPYLPAWRGSWNIPGATNSDAIVGNQVDYSLRLRRASRAEARGFDPGSPGSPGPGSGPSFSRCTLPVLLLADWPYNFGEFFANGATAADHLLRRLRMLPDRSATLVLVTPSGLGLLPFQRALLAHLSSRPLVSLDELAAEAEAAEAAATAAGGAHAPRRVGWSAEGVPVSCFERVVVCKVEGSPQPPFVTASAVVQHLLTGGQGGQGLPPDPLGFGPDQPETLRVLIEARGGGARTIRNLPQLLSACEQPGWRGGPFTRLACRALPAFDTPSLHGSARFRATVAAVRSAHVLVTVHGAGGANSFFLQPDSPAVSAGAGPNGVGVDGGSAPPATARALLEIRPCGFGSGFNWWVDVHMAVHLPRTNGQVRFHAYNLEDPAQCSPADWAAEAAKGGANTRAGLGHMLRDQHVTPRPDGLLAMLAHVAATLRDPAAYKAAEQAKRLHGYALPYSGGGGAAEAAAAAGGAGGEKGAGGMGGEAGGAWGPGGGVVLGPLGVTNLTAHVAAGAEFLLPPG</sequence>
<evidence type="ECO:0000313" key="2">
    <source>
        <dbReference type="Proteomes" id="UP000075714"/>
    </source>
</evidence>
<protein>
    <submittedName>
        <fullName evidence="1">Uncharacterized protein</fullName>
    </submittedName>
</protein>
<dbReference type="GO" id="GO:0016757">
    <property type="term" value="F:glycosyltransferase activity"/>
    <property type="evidence" value="ECO:0007669"/>
    <property type="project" value="InterPro"/>
</dbReference>
<name>A0A150GJ87_GONPE</name>
<dbReference type="AlphaFoldDB" id="A0A150GJ87"/>
<dbReference type="EMBL" id="LSYV01000020">
    <property type="protein sequence ID" value="KXZ49859.1"/>
    <property type="molecule type" value="Genomic_DNA"/>
</dbReference>
<reference evidence="2" key="1">
    <citation type="journal article" date="2016" name="Nat. Commun.">
        <title>The Gonium pectorale genome demonstrates co-option of cell cycle regulation during the evolution of multicellularity.</title>
        <authorList>
            <person name="Hanschen E.R."/>
            <person name="Marriage T.N."/>
            <person name="Ferris P.J."/>
            <person name="Hamaji T."/>
            <person name="Toyoda A."/>
            <person name="Fujiyama A."/>
            <person name="Neme R."/>
            <person name="Noguchi H."/>
            <person name="Minakuchi Y."/>
            <person name="Suzuki M."/>
            <person name="Kawai-Toyooka H."/>
            <person name="Smith D.R."/>
            <person name="Sparks H."/>
            <person name="Anderson J."/>
            <person name="Bakaric R."/>
            <person name="Luria V."/>
            <person name="Karger A."/>
            <person name="Kirschner M.W."/>
            <person name="Durand P.M."/>
            <person name="Michod R.E."/>
            <person name="Nozaki H."/>
            <person name="Olson B.J."/>
        </authorList>
    </citation>
    <scope>NUCLEOTIDE SEQUENCE [LARGE SCALE GENOMIC DNA]</scope>
    <source>
        <strain evidence="2">NIES-2863</strain>
    </source>
</reference>
<dbReference type="PANTHER" id="PTHR20961:SF124">
    <property type="entry name" value="GLYCOSYLTRANSFERASE"/>
    <property type="match status" value="1"/>
</dbReference>
<organism evidence="1 2">
    <name type="scientific">Gonium pectorale</name>
    <name type="common">Green alga</name>
    <dbReference type="NCBI Taxonomy" id="33097"/>
    <lineage>
        <taxon>Eukaryota</taxon>
        <taxon>Viridiplantae</taxon>
        <taxon>Chlorophyta</taxon>
        <taxon>core chlorophytes</taxon>
        <taxon>Chlorophyceae</taxon>
        <taxon>CS clade</taxon>
        <taxon>Chlamydomonadales</taxon>
        <taxon>Volvocaceae</taxon>
        <taxon>Gonium</taxon>
    </lineage>
</organism>